<evidence type="ECO:0000259" key="1">
    <source>
        <dbReference type="Pfam" id="PF00685"/>
    </source>
</evidence>
<protein>
    <submittedName>
        <fullName evidence="2">CHST15</fullName>
        <ecNumber evidence="2">2.8.2.33</ecNumber>
    </submittedName>
</protein>
<dbReference type="InterPro" id="IPR027417">
    <property type="entry name" value="P-loop_NTPase"/>
</dbReference>
<reference evidence="2" key="1">
    <citation type="submission" date="2021-03" db="EMBL/GenBank/DDBJ databases">
        <authorList>
            <person name="Bekaert M."/>
        </authorList>
    </citation>
    <scope>NUCLEOTIDE SEQUENCE</scope>
</reference>
<dbReference type="OrthoDB" id="6151162at2759"/>
<evidence type="ECO:0000313" key="3">
    <source>
        <dbReference type="Proteomes" id="UP000683360"/>
    </source>
</evidence>
<dbReference type="InterPro" id="IPR036691">
    <property type="entry name" value="Endo/exonu/phosph_ase_sf"/>
</dbReference>
<dbReference type="AlphaFoldDB" id="A0A8S3V5S8"/>
<dbReference type="Pfam" id="PF00685">
    <property type="entry name" value="Sulfotransfer_1"/>
    <property type="match status" value="1"/>
</dbReference>
<dbReference type="InterPro" id="IPR000863">
    <property type="entry name" value="Sulfotransferase_dom"/>
</dbReference>
<gene>
    <name evidence="2" type="ORF">MEDL_61919</name>
</gene>
<dbReference type="PANTHER" id="PTHR15723:SF0">
    <property type="entry name" value="CARBOHYDRATE SULFOTRANSFERASE 15"/>
    <property type="match status" value="1"/>
</dbReference>
<organism evidence="2 3">
    <name type="scientific">Mytilus edulis</name>
    <name type="common">Blue mussel</name>
    <dbReference type="NCBI Taxonomy" id="6550"/>
    <lineage>
        <taxon>Eukaryota</taxon>
        <taxon>Metazoa</taxon>
        <taxon>Spiralia</taxon>
        <taxon>Lophotrochozoa</taxon>
        <taxon>Mollusca</taxon>
        <taxon>Bivalvia</taxon>
        <taxon>Autobranchia</taxon>
        <taxon>Pteriomorphia</taxon>
        <taxon>Mytilida</taxon>
        <taxon>Mytiloidea</taxon>
        <taxon>Mytilidae</taxon>
        <taxon>Mytilinae</taxon>
        <taxon>Mytilus</taxon>
    </lineage>
</organism>
<feature type="domain" description="Sulfotransferase" evidence="1">
    <location>
        <begin position="406"/>
        <end position="516"/>
    </location>
</feature>
<dbReference type="Proteomes" id="UP000683360">
    <property type="component" value="Unassembled WGS sequence"/>
</dbReference>
<dbReference type="PANTHER" id="PTHR15723">
    <property type="entry name" value="CARBOHYDRATE SULFOTRANSFERASE 15"/>
    <property type="match status" value="1"/>
</dbReference>
<evidence type="ECO:0000313" key="2">
    <source>
        <dbReference type="EMBL" id="CAG2250196.1"/>
    </source>
</evidence>
<dbReference type="InterPro" id="IPR052654">
    <property type="entry name" value="CS_Sulfotransferase"/>
</dbReference>
<accession>A0A8S3V5S8</accession>
<keyword evidence="3" id="KW-1185">Reference proteome</keyword>
<sequence>MYVFDSFNHIFGYLSDTNLPVRRNPDQSTNEFGLKLLNLCRSTGLRILNGRHKDGLANDYTFCGSRGMSVVDYLLAPYDFLHIIDQFIVCNFTSFSDHAPLHVRLRCILHDSQEPERNSGTSNNSYNSYRWKEELKDQCYESLTLNSGSLSQIVFSDIEKSQDGIDNYVESIKKKIAIISIISYLTICHLFWALNNEFSNYGDRNPVVESAETTEGKYKKQKKSYHVDINQMENISYPFSCPGNYNPEAYPGRLAEDILCMKRPKFLENMKNPCWKEKDRMRCLPYFQIVGVCRSGVADLYNRMLMHPKIVGNTGPHSRETDFWSWKRYGLSFFDIRLINYGDFYTLSDFSNFFERVQRRSKEENKYDLITGHADSMDFWQAFDWRKIPQNNPKSTAPKYTTPDLIKHINPNIKIILMIRDPVERLYSQYIHDKRFIIRELEPDRNIPDDLYVRRIPLVAGLYNEFLKNWLKVFKKEQFLIINFEDYIKDTGGVMAKVFAFLDVDSVDESTITKMSCSKKIHAPIFNSKVLPMLDSTKTLLRRFYEKSQVGLQNLLKKYKIEMSIKPIMVNGKAIDCSKHYTSNEREL</sequence>
<dbReference type="EC" id="2.8.2.33" evidence="2"/>
<dbReference type="GO" id="GO:0050659">
    <property type="term" value="F:N-acetylgalactosamine 4-sulfate 6-O-sulfotransferase activity"/>
    <property type="evidence" value="ECO:0007669"/>
    <property type="project" value="UniProtKB-EC"/>
</dbReference>
<dbReference type="GO" id="GO:0019319">
    <property type="term" value="P:hexose biosynthetic process"/>
    <property type="evidence" value="ECO:0007669"/>
    <property type="project" value="TreeGrafter"/>
</dbReference>
<name>A0A8S3V5S8_MYTED</name>
<dbReference type="SUPFAM" id="SSF56219">
    <property type="entry name" value="DNase I-like"/>
    <property type="match status" value="1"/>
</dbReference>
<proteinExistence type="predicted"/>
<dbReference type="Gene3D" id="3.60.10.10">
    <property type="entry name" value="Endonuclease/exonuclease/phosphatase"/>
    <property type="match status" value="1"/>
</dbReference>
<dbReference type="Gene3D" id="3.40.50.300">
    <property type="entry name" value="P-loop containing nucleotide triphosphate hydrolases"/>
    <property type="match status" value="1"/>
</dbReference>
<dbReference type="EMBL" id="CAJPWZ010003044">
    <property type="protein sequence ID" value="CAG2250196.1"/>
    <property type="molecule type" value="Genomic_DNA"/>
</dbReference>
<keyword evidence="2" id="KW-0808">Transferase</keyword>
<comment type="caution">
    <text evidence="2">The sequence shown here is derived from an EMBL/GenBank/DDBJ whole genome shotgun (WGS) entry which is preliminary data.</text>
</comment>
<dbReference type="SUPFAM" id="SSF52540">
    <property type="entry name" value="P-loop containing nucleoside triphosphate hydrolases"/>
    <property type="match status" value="1"/>
</dbReference>